<evidence type="ECO:0000313" key="2">
    <source>
        <dbReference type="Proteomes" id="UP000396862"/>
    </source>
</evidence>
<dbReference type="SUPFAM" id="SSF159245">
    <property type="entry name" value="AttH-like"/>
    <property type="match status" value="1"/>
</dbReference>
<dbReference type="Pfam" id="PF14249">
    <property type="entry name" value="Tocopherol_cycl"/>
    <property type="match status" value="1"/>
</dbReference>
<sequence length="345" mass="39732">MNGVIRETFALGVKQFNQLKFMQIINKWITFFNPEQFQGWGRKKRYFEGWYYKMVSAGETKAIAVIPGIAMDETGKKQAFIQVLDGRKHTSEYFRFDAEQFRPQARKFQFSIADNHFSLDTIHLELPVLSGELHFSGMVPWPKPWYSPGIMGPYAFVPFMECYHGIVSMDHSIEGKLQWNGGSVDFSGGRGYTEKDWGLSFPSAYIWMQSNHFSRPGISLKLSVANIPWIRKAFVGFIAGLWLDGRLIRFTTYNKSVLRKSSVSAELVELIIENQSYRLWIRAYREKATELASPIHGFMEGRIEESMTSTIDVELFDRKRRVIVFKDTGRNAGLEVAGNIQEIIL</sequence>
<dbReference type="InterPro" id="IPR025893">
    <property type="entry name" value="Tocopherol_cyclase"/>
</dbReference>
<gene>
    <name evidence="1" type="ORF">JCM18694_25740</name>
</gene>
<keyword evidence="2" id="KW-1185">Reference proteome</keyword>
<evidence type="ECO:0000313" key="1">
    <source>
        <dbReference type="EMBL" id="GET22328.1"/>
    </source>
</evidence>
<proteinExistence type="predicted"/>
<name>A0ABQ0ZLU9_9BACT</name>
<protein>
    <recommendedName>
        <fullName evidence="3">Tocopherol cyclase-like protein</fullName>
    </recommendedName>
</protein>
<dbReference type="EMBL" id="BLAU01000001">
    <property type="protein sequence ID" value="GET22328.1"/>
    <property type="molecule type" value="Genomic_DNA"/>
</dbReference>
<dbReference type="PANTHER" id="PTHR35309">
    <property type="match status" value="1"/>
</dbReference>
<dbReference type="PANTHER" id="PTHR35309:SF4">
    <property type="entry name" value="TOCOPHEROL CYCLASE"/>
    <property type="match status" value="1"/>
</dbReference>
<evidence type="ECO:0008006" key="3">
    <source>
        <dbReference type="Google" id="ProtNLM"/>
    </source>
</evidence>
<comment type="caution">
    <text evidence="1">The sequence shown here is derived from an EMBL/GenBank/DDBJ whole genome shotgun (WGS) entry which is preliminary data.</text>
</comment>
<reference evidence="1 2" key="1">
    <citation type="submission" date="2019-10" db="EMBL/GenBank/DDBJ databases">
        <title>Prolixibacter strains distinguished by the presence of nitrate reductase genes were adept at nitrate-dependent anaerobic corrosion of metallic iron and carbon steel.</title>
        <authorList>
            <person name="Iino T."/>
            <person name="Shono N."/>
            <person name="Ito K."/>
            <person name="Nakamura R."/>
            <person name="Sueoka K."/>
            <person name="Harayama S."/>
            <person name="Ohkuma M."/>
        </authorList>
    </citation>
    <scope>NUCLEOTIDE SEQUENCE [LARGE SCALE GENOMIC DNA]</scope>
    <source>
        <strain evidence="1 2">MIC1-1</strain>
    </source>
</reference>
<accession>A0ABQ0ZLU9</accession>
<organism evidence="1 2">
    <name type="scientific">Prolixibacter denitrificans</name>
    <dbReference type="NCBI Taxonomy" id="1541063"/>
    <lineage>
        <taxon>Bacteria</taxon>
        <taxon>Pseudomonadati</taxon>
        <taxon>Bacteroidota</taxon>
        <taxon>Bacteroidia</taxon>
        <taxon>Marinilabiliales</taxon>
        <taxon>Prolixibacteraceae</taxon>
        <taxon>Prolixibacter</taxon>
    </lineage>
</organism>
<dbReference type="Proteomes" id="UP000396862">
    <property type="component" value="Unassembled WGS sequence"/>
</dbReference>